<evidence type="ECO:0000256" key="5">
    <source>
        <dbReference type="ARBA" id="ARBA00022833"/>
    </source>
</evidence>
<comment type="subcellular location">
    <subcellularLocation>
        <location evidence="1">Membrane</location>
        <topology evidence="1">Multi-pass membrane protein</topology>
    </subcellularLocation>
</comment>
<keyword evidence="7" id="KW-0472">Membrane</keyword>
<evidence type="ECO:0000256" key="7">
    <source>
        <dbReference type="ARBA" id="ARBA00023136"/>
    </source>
</evidence>
<dbReference type="PANTHER" id="PTHR46283">
    <property type="entry name" value="E3 UBIQUITIN-PROTEIN LIGASE MARCH5"/>
    <property type="match status" value="1"/>
</dbReference>
<dbReference type="SUPFAM" id="SSF57850">
    <property type="entry name" value="RING/U-box"/>
    <property type="match status" value="1"/>
</dbReference>
<dbReference type="RefSeq" id="XP_024740429.1">
    <property type="nucleotide sequence ID" value="XM_024885685.1"/>
</dbReference>
<dbReference type="AlphaFoldDB" id="A0A2J6TKH1"/>
<dbReference type="EMBL" id="KZ613780">
    <property type="protein sequence ID" value="PMD63525.1"/>
    <property type="molecule type" value="Genomic_DNA"/>
</dbReference>
<feature type="compositionally biased region" description="Low complexity" evidence="8">
    <location>
        <begin position="365"/>
        <end position="383"/>
    </location>
</feature>
<evidence type="ECO:0000256" key="8">
    <source>
        <dbReference type="SAM" id="MobiDB-lite"/>
    </source>
</evidence>
<dbReference type="GeneID" id="36593762"/>
<keyword evidence="2" id="KW-0812">Transmembrane</keyword>
<dbReference type="Proteomes" id="UP000235371">
    <property type="component" value="Unassembled WGS sequence"/>
</dbReference>
<dbReference type="GO" id="GO:0008270">
    <property type="term" value="F:zinc ion binding"/>
    <property type="evidence" value="ECO:0007669"/>
    <property type="project" value="UniProtKB-KW"/>
</dbReference>
<feature type="region of interest" description="Disordered" evidence="8">
    <location>
        <begin position="363"/>
        <end position="410"/>
    </location>
</feature>
<dbReference type="GO" id="GO:0016020">
    <property type="term" value="C:membrane"/>
    <property type="evidence" value="ECO:0007669"/>
    <property type="project" value="UniProtKB-SubCell"/>
</dbReference>
<evidence type="ECO:0000256" key="3">
    <source>
        <dbReference type="ARBA" id="ARBA00022723"/>
    </source>
</evidence>
<keyword evidence="5" id="KW-0862">Zinc</keyword>
<dbReference type="Pfam" id="PF12906">
    <property type="entry name" value="RINGv"/>
    <property type="match status" value="1"/>
</dbReference>
<dbReference type="InParanoid" id="A0A2J6TKH1"/>
<evidence type="ECO:0000256" key="1">
    <source>
        <dbReference type="ARBA" id="ARBA00004141"/>
    </source>
</evidence>
<dbReference type="SMART" id="SM00744">
    <property type="entry name" value="RINGv"/>
    <property type="match status" value="1"/>
</dbReference>
<sequence length="520" mass="56806">MASAPSQASRRRSSPSEQPTPPQASTSSNRQSPSPKDSGVVAINAPQAESATSPTPQPQTPAPEIRRCWVCMGDETDDPENNVWRSPCPCSLTAHESCLLEWIADKEAPPPGQIAHNHEIKCPQCQTPLKIQRPRDALVTLADGVHKVARTLILPTALCGIAGCFYSGFLSYGANAMALVFGTEAADALLAPQTFDSIHNSHVVRRWLQIAADYPLTAFGQLFPFFPRIRSPANIPYYLGLPLIGPSLVLWRTSYGHLGFTMLVPIYFFDSANREIAWPPTPGLAFATLPYLRSFYVELYKYTVGDLEKKWDRAVQRTPREGETAEQIAAAQEAEEEEHAIFELEIIREVEHEDPEALNRHEVNEGQNQGQPAQAQPQAGENAPAEDGDGAAGNGNGNGNNNAQGQNWPNGLEFRQDVSATLSADTIMGALFFPAVAAAMGEVLKISLPAKWVGRGVGVRVGGRGLLTEKWGRSLVGGCLFVVLKDVVTLYCKWRKARDFGRRRVLDFVGKRKNGEAKTK</sequence>
<dbReference type="PROSITE" id="PS51292">
    <property type="entry name" value="ZF_RING_CH"/>
    <property type="match status" value="1"/>
</dbReference>
<dbReference type="InterPro" id="IPR013083">
    <property type="entry name" value="Znf_RING/FYVE/PHD"/>
</dbReference>
<organism evidence="10 11">
    <name type="scientific">Hyaloscypha bicolor E</name>
    <dbReference type="NCBI Taxonomy" id="1095630"/>
    <lineage>
        <taxon>Eukaryota</taxon>
        <taxon>Fungi</taxon>
        <taxon>Dikarya</taxon>
        <taxon>Ascomycota</taxon>
        <taxon>Pezizomycotina</taxon>
        <taxon>Leotiomycetes</taxon>
        <taxon>Helotiales</taxon>
        <taxon>Hyaloscyphaceae</taxon>
        <taxon>Hyaloscypha</taxon>
        <taxon>Hyaloscypha bicolor</taxon>
    </lineage>
</organism>
<evidence type="ECO:0000256" key="6">
    <source>
        <dbReference type="ARBA" id="ARBA00022989"/>
    </source>
</evidence>
<feature type="region of interest" description="Disordered" evidence="8">
    <location>
        <begin position="1"/>
        <end position="62"/>
    </location>
</feature>
<evidence type="ECO:0000313" key="11">
    <source>
        <dbReference type="Proteomes" id="UP000235371"/>
    </source>
</evidence>
<evidence type="ECO:0000259" key="9">
    <source>
        <dbReference type="PROSITE" id="PS51292"/>
    </source>
</evidence>
<gene>
    <name evidence="10" type="ORF">K444DRAFT_651154</name>
</gene>
<dbReference type="STRING" id="1095630.A0A2J6TKH1"/>
<keyword evidence="11" id="KW-1185">Reference proteome</keyword>
<dbReference type="Gene3D" id="3.30.40.10">
    <property type="entry name" value="Zinc/RING finger domain, C3HC4 (zinc finger)"/>
    <property type="match status" value="1"/>
</dbReference>
<evidence type="ECO:0000256" key="4">
    <source>
        <dbReference type="ARBA" id="ARBA00022771"/>
    </source>
</evidence>
<evidence type="ECO:0000256" key="2">
    <source>
        <dbReference type="ARBA" id="ARBA00022692"/>
    </source>
</evidence>
<reference evidence="10 11" key="1">
    <citation type="submission" date="2016-04" db="EMBL/GenBank/DDBJ databases">
        <title>A degradative enzymes factory behind the ericoid mycorrhizal symbiosis.</title>
        <authorList>
            <consortium name="DOE Joint Genome Institute"/>
            <person name="Martino E."/>
            <person name="Morin E."/>
            <person name="Grelet G."/>
            <person name="Kuo A."/>
            <person name="Kohler A."/>
            <person name="Daghino S."/>
            <person name="Barry K."/>
            <person name="Choi C."/>
            <person name="Cichocki N."/>
            <person name="Clum A."/>
            <person name="Copeland A."/>
            <person name="Hainaut M."/>
            <person name="Haridas S."/>
            <person name="Labutti K."/>
            <person name="Lindquist E."/>
            <person name="Lipzen A."/>
            <person name="Khouja H.-R."/>
            <person name="Murat C."/>
            <person name="Ohm R."/>
            <person name="Olson A."/>
            <person name="Spatafora J."/>
            <person name="Veneault-Fourrey C."/>
            <person name="Henrissat B."/>
            <person name="Grigoriev I."/>
            <person name="Martin F."/>
            <person name="Perotto S."/>
        </authorList>
    </citation>
    <scope>NUCLEOTIDE SEQUENCE [LARGE SCALE GENOMIC DNA]</scope>
    <source>
        <strain evidence="10 11">E</strain>
    </source>
</reference>
<feature type="domain" description="RING-CH-type" evidence="9">
    <location>
        <begin position="60"/>
        <end position="132"/>
    </location>
</feature>
<accession>A0A2J6TKH1</accession>
<keyword evidence="4" id="KW-0863">Zinc-finger</keyword>
<name>A0A2J6TKH1_9HELO</name>
<dbReference type="InterPro" id="IPR011016">
    <property type="entry name" value="Znf_RING-CH"/>
</dbReference>
<proteinExistence type="predicted"/>
<protein>
    <recommendedName>
        <fullName evidence="9">RING-CH-type domain-containing protein</fullName>
    </recommendedName>
</protein>
<keyword evidence="3" id="KW-0479">Metal-binding</keyword>
<feature type="compositionally biased region" description="Low complexity" evidence="8">
    <location>
        <begin position="399"/>
        <end position="410"/>
    </location>
</feature>
<dbReference type="OrthoDB" id="5817083at2759"/>
<evidence type="ECO:0000313" key="10">
    <source>
        <dbReference type="EMBL" id="PMD63525.1"/>
    </source>
</evidence>
<keyword evidence="6" id="KW-1133">Transmembrane helix</keyword>